<evidence type="ECO:0000313" key="1">
    <source>
        <dbReference type="EMBL" id="RJO69806.1"/>
    </source>
</evidence>
<dbReference type="RefSeq" id="WP_120044176.1">
    <property type="nucleotide sequence ID" value="NZ_QZFU01000041.1"/>
</dbReference>
<name>A0A3A4JZ24_9NOCA</name>
<dbReference type="OrthoDB" id="4552261at2"/>
<reference evidence="1 2" key="1">
    <citation type="submission" date="2018-09" db="EMBL/GenBank/DDBJ databases">
        <title>YIM PH21274 draft genome.</title>
        <authorList>
            <person name="Miao C."/>
        </authorList>
    </citation>
    <scope>NUCLEOTIDE SEQUENCE [LARGE SCALE GENOMIC DNA]</scope>
    <source>
        <strain evidence="1 2">YIM PH 21724</strain>
    </source>
</reference>
<organism evidence="1 2">
    <name type="scientific">Nocardia panacis</name>
    <dbReference type="NCBI Taxonomy" id="2340916"/>
    <lineage>
        <taxon>Bacteria</taxon>
        <taxon>Bacillati</taxon>
        <taxon>Actinomycetota</taxon>
        <taxon>Actinomycetes</taxon>
        <taxon>Mycobacteriales</taxon>
        <taxon>Nocardiaceae</taxon>
        <taxon>Nocardia</taxon>
    </lineage>
</organism>
<dbReference type="AlphaFoldDB" id="A0A3A4JZ24"/>
<dbReference type="EMBL" id="QZFU01000041">
    <property type="protein sequence ID" value="RJO69806.1"/>
    <property type="molecule type" value="Genomic_DNA"/>
</dbReference>
<proteinExistence type="predicted"/>
<gene>
    <name evidence="1" type="ORF">D5S18_28310</name>
</gene>
<protein>
    <submittedName>
        <fullName evidence="1">Uncharacterized protein</fullName>
    </submittedName>
</protein>
<keyword evidence="2" id="KW-1185">Reference proteome</keyword>
<sequence length="172" mass="19142">MASQTFTDTGETTSEGHHIYRAEGPVTGAFQVAYAWREKQHGSDIGGWVLRISGKRLHVNRVDYTVHVDLIVEIAKGCGAPRDGVYAAQWWRKSDGGWDDFPTAAARAKLKALIAQVLDTVHTPHALWEAKIRREQSQIVELQDARIKFLAENDAAIEAAARRLSFHLDNPA</sequence>
<evidence type="ECO:0000313" key="2">
    <source>
        <dbReference type="Proteomes" id="UP000266677"/>
    </source>
</evidence>
<dbReference type="Proteomes" id="UP000266677">
    <property type="component" value="Unassembled WGS sequence"/>
</dbReference>
<comment type="caution">
    <text evidence="1">The sequence shown here is derived from an EMBL/GenBank/DDBJ whole genome shotgun (WGS) entry which is preliminary data.</text>
</comment>
<accession>A0A3A4JZ24</accession>